<feature type="domain" description="BTB" evidence="4">
    <location>
        <begin position="266"/>
        <end position="295"/>
    </location>
</feature>
<feature type="domain" description="BTB" evidence="4">
    <location>
        <begin position="548"/>
        <end position="615"/>
    </location>
</feature>
<dbReference type="PROSITE" id="PS51421">
    <property type="entry name" value="RAS"/>
    <property type="match status" value="1"/>
</dbReference>
<dbReference type="Proteomes" id="UP001152320">
    <property type="component" value="Chromosome 17"/>
</dbReference>
<dbReference type="Gene3D" id="3.30.710.10">
    <property type="entry name" value="Potassium Channel Kv1.1, Chain A"/>
    <property type="match status" value="3"/>
</dbReference>
<dbReference type="InterPro" id="IPR000210">
    <property type="entry name" value="BTB/POZ_dom"/>
</dbReference>
<dbReference type="OrthoDB" id="6020506at2759"/>
<proteinExistence type="predicted"/>
<dbReference type="FunFam" id="3.40.50.300:FF:000177">
    <property type="entry name" value="Rho-related BTB domain-containing protein 2"/>
    <property type="match status" value="1"/>
</dbReference>
<evidence type="ECO:0000259" key="4">
    <source>
        <dbReference type="PROSITE" id="PS50097"/>
    </source>
</evidence>
<evidence type="ECO:0000256" key="2">
    <source>
        <dbReference type="ARBA" id="ARBA00023134"/>
    </source>
</evidence>
<dbReference type="SMART" id="SM00225">
    <property type="entry name" value="BTB"/>
    <property type="match status" value="2"/>
</dbReference>
<dbReference type="PROSITE" id="PS51419">
    <property type="entry name" value="RAB"/>
    <property type="match status" value="1"/>
</dbReference>
<dbReference type="PROSITE" id="PS50097">
    <property type="entry name" value="BTB"/>
    <property type="match status" value="2"/>
</dbReference>
<evidence type="ECO:0000313" key="6">
    <source>
        <dbReference type="Proteomes" id="UP001152320"/>
    </source>
</evidence>
<dbReference type="PRINTS" id="PR00449">
    <property type="entry name" value="RASTRNSFRMNG"/>
</dbReference>
<evidence type="ECO:0000256" key="3">
    <source>
        <dbReference type="SAM" id="MobiDB-lite"/>
    </source>
</evidence>
<dbReference type="EMBL" id="JAIZAY010000017">
    <property type="protein sequence ID" value="KAJ8025415.1"/>
    <property type="molecule type" value="Genomic_DNA"/>
</dbReference>
<dbReference type="GO" id="GO:0005525">
    <property type="term" value="F:GTP binding"/>
    <property type="evidence" value="ECO:0007669"/>
    <property type="project" value="UniProtKB-KW"/>
</dbReference>
<dbReference type="SUPFAM" id="SSF52540">
    <property type="entry name" value="P-loop containing nucleoside triphosphate hydrolases"/>
    <property type="match status" value="1"/>
</dbReference>
<dbReference type="Pfam" id="PF00651">
    <property type="entry name" value="BTB"/>
    <property type="match status" value="2"/>
</dbReference>
<feature type="region of interest" description="Disordered" evidence="3">
    <location>
        <begin position="311"/>
        <end position="350"/>
    </location>
</feature>
<dbReference type="SMART" id="SM00174">
    <property type="entry name" value="RHO"/>
    <property type="match status" value="1"/>
</dbReference>
<organism evidence="5 6">
    <name type="scientific">Holothuria leucospilota</name>
    <name type="common">Black long sea cucumber</name>
    <name type="synonym">Mertensiothuria leucospilota</name>
    <dbReference type="NCBI Taxonomy" id="206669"/>
    <lineage>
        <taxon>Eukaryota</taxon>
        <taxon>Metazoa</taxon>
        <taxon>Echinodermata</taxon>
        <taxon>Eleutherozoa</taxon>
        <taxon>Echinozoa</taxon>
        <taxon>Holothuroidea</taxon>
        <taxon>Aspidochirotacea</taxon>
        <taxon>Aspidochirotida</taxon>
        <taxon>Holothuriidae</taxon>
        <taxon>Holothuria</taxon>
    </lineage>
</organism>
<dbReference type="SUPFAM" id="SSF54695">
    <property type="entry name" value="POZ domain"/>
    <property type="match status" value="2"/>
</dbReference>
<protein>
    <submittedName>
        <fullName evidence="5">Rho-related BTB domain-containing protein 2</fullName>
    </submittedName>
</protein>
<dbReference type="FunFam" id="3.30.710.10:FF:000202">
    <property type="entry name" value="Predicted protein"/>
    <property type="match status" value="1"/>
</dbReference>
<dbReference type="SMART" id="SM00175">
    <property type="entry name" value="RAB"/>
    <property type="match status" value="1"/>
</dbReference>
<keyword evidence="6" id="KW-1185">Reference proteome</keyword>
<dbReference type="InterPro" id="IPR011333">
    <property type="entry name" value="SKP1/BTB/POZ_sf"/>
</dbReference>
<dbReference type="SMART" id="SM00173">
    <property type="entry name" value="RAS"/>
    <property type="match status" value="1"/>
</dbReference>
<name>A0A9Q1BG93_HOLLE</name>
<dbReference type="Gene3D" id="3.40.50.300">
    <property type="entry name" value="P-loop containing nucleotide triphosphate hydrolases"/>
    <property type="match status" value="1"/>
</dbReference>
<dbReference type="PROSITE" id="PS51420">
    <property type="entry name" value="RHO"/>
    <property type="match status" value="1"/>
</dbReference>
<dbReference type="Pfam" id="PF00071">
    <property type="entry name" value="Ras"/>
    <property type="match status" value="1"/>
</dbReference>
<gene>
    <name evidence="5" type="ORF">HOLleu_32962</name>
</gene>
<dbReference type="InterPro" id="IPR001806">
    <property type="entry name" value="Small_GTPase"/>
</dbReference>
<dbReference type="InterPro" id="IPR003578">
    <property type="entry name" value="Small_GTPase_Rho"/>
</dbReference>
<comment type="caution">
    <text evidence="5">The sequence shown here is derived from an EMBL/GenBank/DDBJ whole genome shotgun (WGS) entry which is preliminary data.</text>
</comment>
<accession>A0A9Q1BG93</accession>
<keyword evidence="2" id="KW-0342">GTP-binding</keyword>
<dbReference type="InterPro" id="IPR027417">
    <property type="entry name" value="P-loop_NTPase"/>
</dbReference>
<evidence type="ECO:0000313" key="5">
    <source>
        <dbReference type="EMBL" id="KAJ8025415.1"/>
    </source>
</evidence>
<sequence>MDHDVPRQELVKCVVVGDSSTGKTRLIVARATNQATPRSQLFQTHVPSVWAIDQYRCCQEVLEKSCEVVDGVSVTLRLWDTFGDHEKDRCFAYGRADVVLLCFSIADNLSLMNVKKVWIEEIKHFCPRTPIVLCGTKNDLRTADLEALIKERGPVSHHCTKHRPFDPKGVIPPKEGRKVAKEIKAYYYETSSYTLYGVKEVFDNAVRAALITRRQHRFWQSNLKKVQRPLLQAPFLPSCPKEPHIHLQKSTYEEDIASLLSDVTYADVTFVVQGELIQAEKVVLMASSSVFHDLFLLDLCTRSEVDRQRCTSRCGSSSSSGQSSHEETILDQNDDAADIREGENGDGTSAMQYHNKRLDLDEHYLSISPNGNTCFITSKQLPASGQSTQPTFGARTCIGSVHFGPYGHLSDNDSEKIGEDDWSIPVSIRCLPGQLLDHPAFYSIHLQEKVDVFSGRPVLRSVVVMNRKVTPDAFKTVLQYLYTGYMNYNSCLEDVETAASLLELGDLVTFIANIKQGEEYLNLDITKPFLQQRKEKMRELFFQKGILSDIAIKLDGGRVSAHKCLLMVRCDPMLAMLGGHFKESCYSEVELEGFKESTFYHLLEYLYTDECSMDLPHDEIIALIELANFLCLPQLVAVCEAYLVDDLKRELEKTGDIDESIVSLLQCAKHHNAHQLYAWCIHYLSIHVLDIEKSKPKLLHQICPDDSKLLESKRWPPRHYLDEAEDYEKSLAALNKEFERVKKHKWCLKKSEK</sequence>
<dbReference type="CDD" id="cd18499">
    <property type="entry name" value="BACK_RHOBTB"/>
    <property type="match status" value="1"/>
</dbReference>
<feature type="compositionally biased region" description="Low complexity" evidence="3">
    <location>
        <begin position="311"/>
        <end position="323"/>
    </location>
</feature>
<evidence type="ECO:0000256" key="1">
    <source>
        <dbReference type="ARBA" id="ARBA00022741"/>
    </source>
</evidence>
<dbReference type="PANTHER" id="PTHR24072">
    <property type="entry name" value="RHO FAMILY GTPASE"/>
    <property type="match status" value="1"/>
</dbReference>
<dbReference type="GO" id="GO:0007264">
    <property type="term" value="P:small GTPase-mediated signal transduction"/>
    <property type="evidence" value="ECO:0007669"/>
    <property type="project" value="InterPro"/>
</dbReference>
<dbReference type="AlphaFoldDB" id="A0A9Q1BG93"/>
<dbReference type="GO" id="GO:0003924">
    <property type="term" value="F:GTPase activity"/>
    <property type="evidence" value="ECO:0007669"/>
    <property type="project" value="InterPro"/>
</dbReference>
<keyword evidence="1" id="KW-0547">Nucleotide-binding</keyword>
<reference evidence="5" key="1">
    <citation type="submission" date="2021-10" db="EMBL/GenBank/DDBJ databases">
        <title>Tropical sea cucumber genome reveals ecological adaptation and Cuvierian tubules defense mechanism.</title>
        <authorList>
            <person name="Chen T."/>
        </authorList>
    </citation>
    <scope>NUCLEOTIDE SEQUENCE</scope>
    <source>
        <strain evidence="5">Nanhai2018</strain>
        <tissue evidence="5">Muscle</tissue>
    </source>
</reference>